<dbReference type="EMBL" id="BLXT01001020">
    <property type="protein sequence ID" value="GFN82587.1"/>
    <property type="molecule type" value="Genomic_DNA"/>
</dbReference>
<proteinExistence type="predicted"/>
<reference evidence="1 2" key="1">
    <citation type="journal article" date="2021" name="Elife">
        <title>Chloroplast acquisition without the gene transfer in kleptoplastic sea slugs, Plakobranchus ocellatus.</title>
        <authorList>
            <person name="Maeda T."/>
            <person name="Takahashi S."/>
            <person name="Yoshida T."/>
            <person name="Shimamura S."/>
            <person name="Takaki Y."/>
            <person name="Nagai Y."/>
            <person name="Toyoda A."/>
            <person name="Suzuki Y."/>
            <person name="Arimoto A."/>
            <person name="Ishii H."/>
            <person name="Satoh N."/>
            <person name="Nishiyama T."/>
            <person name="Hasebe M."/>
            <person name="Maruyama T."/>
            <person name="Minagawa J."/>
            <person name="Obokata J."/>
            <person name="Shigenobu S."/>
        </authorList>
    </citation>
    <scope>NUCLEOTIDE SEQUENCE [LARGE SCALE GENOMIC DNA]</scope>
</reference>
<feature type="non-terminal residue" evidence="1">
    <location>
        <position position="77"/>
    </location>
</feature>
<name>A0AAV3YJQ9_9GAST</name>
<dbReference type="GO" id="GO:0004519">
    <property type="term" value="F:endonuclease activity"/>
    <property type="evidence" value="ECO:0007669"/>
    <property type="project" value="UniProtKB-KW"/>
</dbReference>
<keyword evidence="1" id="KW-0255">Endonuclease</keyword>
<keyword evidence="1" id="KW-0540">Nuclease</keyword>
<protein>
    <submittedName>
        <fullName evidence="1">Endonuclease-reverse transcriptase</fullName>
    </submittedName>
</protein>
<accession>A0AAV3YJQ9</accession>
<keyword evidence="1" id="KW-0378">Hydrolase</keyword>
<keyword evidence="2" id="KW-1185">Reference proteome</keyword>
<sequence length="77" mass="9241">MRWAGNIAREKCNKWAKKRCTEWQPGLGRGDRGRPEAIWMDDIRKAAEPEWQRTAQDRRKWTTSTESYILQWMDKSS</sequence>
<dbReference type="AlphaFoldDB" id="A0AAV3YJQ9"/>
<organism evidence="1 2">
    <name type="scientific">Plakobranchus ocellatus</name>
    <dbReference type="NCBI Taxonomy" id="259542"/>
    <lineage>
        <taxon>Eukaryota</taxon>
        <taxon>Metazoa</taxon>
        <taxon>Spiralia</taxon>
        <taxon>Lophotrochozoa</taxon>
        <taxon>Mollusca</taxon>
        <taxon>Gastropoda</taxon>
        <taxon>Heterobranchia</taxon>
        <taxon>Euthyneura</taxon>
        <taxon>Panpulmonata</taxon>
        <taxon>Sacoglossa</taxon>
        <taxon>Placobranchoidea</taxon>
        <taxon>Plakobranchidae</taxon>
        <taxon>Plakobranchus</taxon>
    </lineage>
</organism>
<evidence type="ECO:0000313" key="2">
    <source>
        <dbReference type="Proteomes" id="UP000735302"/>
    </source>
</evidence>
<dbReference type="Proteomes" id="UP000735302">
    <property type="component" value="Unassembled WGS sequence"/>
</dbReference>
<comment type="caution">
    <text evidence="1">The sequence shown here is derived from an EMBL/GenBank/DDBJ whole genome shotgun (WGS) entry which is preliminary data.</text>
</comment>
<evidence type="ECO:0000313" key="1">
    <source>
        <dbReference type="EMBL" id="GFN82587.1"/>
    </source>
</evidence>
<gene>
    <name evidence="1" type="ORF">PoB_000909300</name>
</gene>